<dbReference type="Pfam" id="PF03732">
    <property type="entry name" value="Retrotrans_gag"/>
    <property type="match status" value="1"/>
</dbReference>
<evidence type="ECO:0000313" key="5">
    <source>
        <dbReference type="Proteomes" id="UP000596660"/>
    </source>
</evidence>
<evidence type="ECO:0000259" key="1">
    <source>
        <dbReference type="Pfam" id="PF03732"/>
    </source>
</evidence>
<dbReference type="Pfam" id="PF22936">
    <property type="entry name" value="Pol_BBD"/>
    <property type="match status" value="1"/>
</dbReference>
<dbReference type="InterPro" id="IPR054722">
    <property type="entry name" value="PolX-like_BBD"/>
</dbReference>
<evidence type="ECO:0000259" key="2">
    <source>
        <dbReference type="Pfam" id="PF14244"/>
    </source>
</evidence>
<proteinExistence type="predicted"/>
<organism evidence="4 5">
    <name type="scientific">Chenopodium quinoa</name>
    <name type="common">Quinoa</name>
    <dbReference type="NCBI Taxonomy" id="63459"/>
    <lineage>
        <taxon>Eukaryota</taxon>
        <taxon>Viridiplantae</taxon>
        <taxon>Streptophyta</taxon>
        <taxon>Embryophyta</taxon>
        <taxon>Tracheophyta</taxon>
        <taxon>Spermatophyta</taxon>
        <taxon>Magnoliopsida</taxon>
        <taxon>eudicotyledons</taxon>
        <taxon>Gunneridae</taxon>
        <taxon>Pentapetalae</taxon>
        <taxon>Caryophyllales</taxon>
        <taxon>Chenopodiaceae</taxon>
        <taxon>Chenopodioideae</taxon>
        <taxon>Atripliceae</taxon>
        <taxon>Chenopodium</taxon>
    </lineage>
</organism>
<reference evidence="4" key="1">
    <citation type="journal article" date="2017" name="Nature">
        <title>The genome of Chenopodium quinoa.</title>
        <authorList>
            <person name="Jarvis D.E."/>
            <person name="Ho Y.S."/>
            <person name="Lightfoot D.J."/>
            <person name="Schmoeckel S.M."/>
            <person name="Li B."/>
            <person name="Borm T.J.A."/>
            <person name="Ohyanagi H."/>
            <person name="Mineta K."/>
            <person name="Michell C.T."/>
            <person name="Saber N."/>
            <person name="Kharbatia N.M."/>
            <person name="Rupper R.R."/>
            <person name="Sharp A.R."/>
            <person name="Dally N."/>
            <person name="Boughton B.A."/>
            <person name="Woo Y.H."/>
            <person name="Gao G."/>
            <person name="Schijlen E.G.W.M."/>
            <person name="Guo X."/>
            <person name="Momin A.A."/>
            <person name="Negrao S."/>
            <person name="Al-Babili S."/>
            <person name="Gehring C."/>
            <person name="Roessner U."/>
            <person name="Jung C."/>
            <person name="Murphy K."/>
            <person name="Arold S.T."/>
            <person name="Gojobori T."/>
            <person name="van der Linden C.G."/>
            <person name="van Loo E.N."/>
            <person name="Jellen E.N."/>
            <person name="Maughan P.J."/>
            <person name="Tester M."/>
        </authorList>
    </citation>
    <scope>NUCLEOTIDE SEQUENCE [LARGE SCALE GENOMIC DNA]</scope>
    <source>
        <strain evidence="4">cv. PI 614886</strain>
    </source>
</reference>
<feature type="domain" description="Retrovirus-related Pol polyprotein from transposon TNT 1-94-like beta-barrel" evidence="3">
    <location>
        <begin position="404"/>
        <end position="480"/>
    </location>
</feature>
<dbReference type="PANTHER" id="PTHR37610:SF40">
    <property type="entry name" value="OS01G0909600 PROTEIN"/>
    <property type="match status" value="1"/>
</dbReference>
<dbReference type="InterPro" id="IPR005162">
    <property type="entry name" value="Retrotrans_gag_dom"/>
</dbReference>
<dbReference type="OMA" id="NAYSHYE"/>
<dbReference type="InterPro" id="IPR029472">
    <property type="entry name" value="Copia-like_N"/>
</dbReference>
<sequence length="689" mass="77990">MEGDKNERAVVIPYADPYYLGSSDNFNTPLGSIIFNGKNYNNWSRSVRMALGAKNKLGFLEGKIAKPDPKSVDYDKWTRNDYMLRCLLSATVTPTIAEQMLLVNSAKEFWDALEEMYGQSNAPEIYMLKKELSDLEQNNMSVSEYYGKLKGYWDKINSIEGFPDCSCGSMSKCSCNMLKKLLERDEKNKMIDFLMGLNRGYDNLKQNIIGMDLLPTVNKAYQMVLQVEKQKEISGMMESGVEASALVASKQQIKYPHLKSGFGNSTYQRREKKEEKSKKRCEYCKFTGHTQDDCFELHGYPDWYTKLRPKEAKGGRYAANVSTSIEETIQETPLDAENQVMEDKMGKGDAEMVNAVVQEVLRAMNQKQQQGAGTSGTRHMCNFAGILSTLNAYSHYEVFGKESWIIDSGASDHMASCREFFKDMKDLSRGVTVGLPDGTMRTVKQIRTIVLSENIVLKNVLYFPEFKHNLLSVSKLVRDGNVKVLFTDGGCLFQDPFKGKTLGYGRESGGLYKLELNGEGKKASDDDKRLGNCNKVALSCNSGKNIGLMHERLGHTSLSKMKRLSFCDLELTDEIESGEVQEEISQNIQAENIESSEIHAKPVRESRVSMKFKDYESEYFKKRSRRDSGTSASTNLIHTDLDNLQYYTTDYQISLNNVMKVKEPYSYAEAAKEEEWVKSMVKLLSSFGV</sequence>
<feature type="domain" description="Retrotransposon gag" evidence="1">
    <location>
        <begin position="105"/>
        <end position="197"/>
    </location>
</feature>
<accession>A0A803LHY7</accession>
<dbReference type="Pfam" id="PF14244">
    <property type="entry name" value="Retrotran_gag_3"/>
    <property type="match status" value="1"/>
</dbReference>
<evidence type="ECO:0000313" key="4">
    <source>
        <dbReference type="EnsemblPlants" id="AUR62013584-RA:cds"/>
    </source>
</evidence>
<evidence type="ECO:0008006" key="6">
    <source>
        <dbReference type="Google" id="ProtNLM"/>
    </source>
</evidence>
<reference evidence="4" key="2">
    <citation type="submission" date="2021-03" db="UniProtKB">
        <authorList>
            <consortium name="EnsemblPlants"/>
        </authorList>
    </citation>
    <scope>IDENTIFICATION</scope>
</reference>
<feature type="domain" description="Retrotransposon Copia-like N-terminal" evidence="2">
    <location>
        <begin position="23"/>
        <end position="68"/>
    </location>
</feature>
<keyword evidence="5" id="KW-1185">Reference proteome</keyword>
<dbReference type="EnsemblPlants" id="AUR62013584-RA">
    <property type="protein sequence ID" value="AUR62013584-RA:cds"/>
    <property type="gene ID" value="AUR62013584"/>
</dbReference>
<name>A0A803LHY7_CHEQI</name>
<dbReference type="Proteomes" id="UP000596660">
    <property type="component" value="Unplaced"/>
</dbReference>
<evidence type="ECO:0000259" key="3">
    <source>
        <dbReference type="Pfam" id="PF22936"/>
    </source>
</evidence>
<protein>
    <recommendedName>
        <fullName evidence="6">Retrotransposon Copia-like N-terminal domain-containing protein</fullName>
    </recommendedName>
</protein>
<dbReference type="PANTHER" id="PTHR37610">
    <property type="entry name" value="CCHC-TYPE DOMAIN-CONTAINING PROTEIN"/>
    <property type="match status" value="1"/>
</dbReference>
<dbReference type="AlphaFoldDB" id="A0A803LHY7"/>
<dbReference type="Gramene" id="AUR62013584-RA">
    <property type="protein sequence ID" value="AUR62013584-RA:cds"/>
    <property type="gene ID" value="AUR62013584"/>
</dbReference>